<accession>A0A2X2CPJ8</accession>
<dbReference type="AlphaFoldDB" id="A0A2X2CPJ8"/>
<reference evidence="1 2" key="1">
    <citation type="submission" date="2018-06" db="EMBL/GenBank/DDBJ databases">
        <authorList>
            <consortium name="Pathogen Informatics"/>
            <person name="Doyle S."/>
        </authorList>
    </citation>
    <scope>NUCLEOTIDE SEQUENCE [LARGE SCALE GENOMIC DNA]</scope>
    <source>
        <strain evidence="1 2">NCTC11842</strain>
    </source>
</reference>
<evidence type="ECO:0000313" key="2">
    <source>
        <dbReference type="Proteomes" id="UP000250443"/>
    </source>
</evidence>
<dbReference type="Proteomes" id="UP000250443">
    <property type="component" value="Unassembled WGS sequence"/>
</dbReference>
<dbReference type="RefSeq" id="WP_112297810.1">
    <property type="nucleotide sequence ID" value="NZ_UAUF01000012.1"/>
</dbReference>
<dbReference type="EMBL" id="UAUF01000012">
    <property type="protein sequence ID" value="SPZ07556.1"/>
    <property type="molecule type" value="Genomic_DNA"/>
</dbReference>
<sequence length="116" mass="13196">MSKWDELKRLAETAISLREHGRTSEGEPEWDEADDAFWDAITPELIAELIAENKRLRQIIINSAKEVGAALSTECSLEFMERLPQEIWLVMQRQQDGADQLTAELAKLRTLSGGKR</sequence>
<evidence type="ECO:0000313" key="1">
    <source>
        <dbReference type="EMBL" id="SPZ07556.1"/>
    </source>
</evidence>
<name>A0A2X2CPJ8_PSELU</name>
<organism evidence="1 2">
    <name type="scientific">Pseudomonas luteola</name>
    <dbReference type="NCBI Taxonomy" id="47886"/>
    <lineage>
        <taxon>Bacteria</taxon>
        <taxon>Pseudomonadati</taxon>
        <taxon>Pseudomonadota</taxon>
        <taxon>Gammaproteobacteria</taxon>
        <taxon>Pseudomonadales</taxon>
        <taxon>Pseudomonadaceae</taxon>
        <taxon>Pseudomonas</taxon>
    </lineage>
</organism>
<gene>
    <name evidence="1" type="ORF">NCTC11842_02384</name>
</gene>
<proteinExistence type="predicted"/>
<protein>
    <submittedName>
        <fullName evidence="1">Uncharacterized protein</fullName>
    </submittedName>
</protein>